<gene>
    <name evidence="2" type="ORF">SBAD_LOCUS3347</name>
</gene>
<proteinExistence type="predicted"/>
<protein>
    <submittedName>
        <fullName evidence="4">PX domain-containing protein</fullName>
    </submittedName>
</protein>
<feature type="compositionally biased region" description="Low complexity" evidence="1">
    <location>
        <begin position="27"/>
        <end position="36"/>
    </location>
</feature>
<dbReference type="PANTHER" id="PTHR20837">
    <property type="entry name" value="CENTROSOMAL PROTEIN-RELATED"/>
    <property type="match status" value="1"/>
</dbReference>
<name>A0A183IIA2_9BILA</name>
<dbReference type="EMBL" id="UZAM01007702">
    <property type="protein sequence ID" value="VDP00872.1"/>
    <property type="molecule type" value="Genomic_DNA"/>
</dbReference>
<evidence type="ECO:0000313" key="4">
    <source>
        <dbReference type="WBParaSite" id="SBAD_0000350101-mRNA-1"/>
    </source>
</evidence>
<dbReference type="GO" id="GO:1904491">
    <property type="term" value="P:protein localization to ciliary transition zone"/>
    <property type="evidence" value="ECO:0007669"/>
    <property type="project" value="TreeGrafter"/>
</dbReference>
<sequence>MSTKAVSDLRKSSVVKDESNEAESEPPVELVELPVPTKRQSKFSKHRPADNVSIRSFPLSSSRVVSRKEPREEGDDLSKKIRDSSVSERRQKFRLNRKLNPMAKRQFSKDSPKQEEETVGMEKSEEEETILIDRNTSGPTFSSSAVLLSTFDQLKKEQDVYFCPSAQKRPVPPNVSTVESGSDYGYEVALGKKNLGTIRERLIAQDKNPVFGAAEIQRNRFKYRLTIEIYKLMFMHHPLFSKEDILARRLMLFYSEYLQTKQQSLTNGYKQKVTT</sequence>
<dbReference type="GO" id="GO:1905515">
    <property type="term" value="P:non-motile cilium assembly"/>
    <property type="evidence" value="ECO:0007669"/>
    <property type="project" value="TreeGrafter"/>
</dbReference>
<dbReference type="OrthoDB" id="2162143at2759"/>
<evidence type="ECO:0000256" key="1">
    <source>
        <dbReference type="SAM" id="MobiDB-lite"/>
    </source>
</evidence>
<evidence type="ECO:0000313" key="2">
    <source>
        <dbReference type="EMBL" id="VDP00872.1"/>
    </source>
</evidence>
<dbReference type="GO" id="GO:0035869">
    <property type="term" value="C:ciliary transition zone"/>
    <property type="evidence" value="ECO:0007669"/>
    <property type="project" value="TreeGrafter"/>
</dbReference>
<accession>A0A183IIA2</accession>
<dbReference type="AlphaFoldDB" id="A0A183IIA2"/>
<reference evidence="4" key="1">
    <citation type="submission" date="2016-06" db="UniProtKB">
        <authorList>
            <consortium name="WormBaseParasite"/>
        </authorList>
    </citation>
    <scope>IDENTIFICATION</scope>
</reference>
<organism evidence="4">
    <name type="scientific">Soboliphyme baturini</name>
    <dbReference type="NCBI Taxonomy" id="241478"/>
    <lineage>
        <taxon>Eukaryota</taxon>
        <taxon>Metazoa</taxon>
        <taxon>Ecdysozoa</taxon>
        <taxon>Nematoda</taxon>
        <taxon>Enoplea</taxon>
        <taxon>Dorylaimia</taxon>
        <taxon>Dioctophymatida</taxon>
        <taxon>Dioctophymatoidea</taxon>
        <taxon>Soboliphymatidae</taxon>
        <taxon>Soboliphyme</taxon>
    </lineage>
</organism>
<dbReference type="InterPro" id="IPR052434">
    <property type="entry name" value="Tectonic-like_complex_comp"/>
</dbReference>
<keyword evidence="3" id="KW-1185">Reference proteome</keyword>
<feature type="compositionally biased region" description="Basic and acidic residues" evidence="1">
    <location>
        <begin position="7"/>
        <end position="19"/>
    </location>
</feature>
<reference evidence="2 3" key="2">
    <citation type="submission" date="2018-11" db="EMBL/GenBank/DDBJ databases">
        <authorList>
            <consortium name="Pathogen Informatics"/>
        </authorList>
    </citation>
    <scope>NUCLEOTIDE SEQUENCE [LARGE SCALE GENOMIC DNA]</scope>
</reference>
<dbReference type="WBParaSite" id="SBAD_0000350101-mRNA-1">
    <property type="protein sequence ID" value="SBAD_0000350101-mRNA-1"/>
    <property type="gene ID" value="SBAD_0000350101"/>
</dbReference>
<dbReference type="Proteomes" id="UP000270296">
    <property type="component" value="Unassembled WGS sequence"/>
</dbReference>
<feature type="compositionally biased region" description="Basic and acidic residues" evidence="1">
    <location>
        <begin position="66"/>
        <end position="90"/>
    </location>
</feature>
<dbReference type="PANTHER" id="PTHR20837:SF0">
    <property type="entry name" value="COILED-COIL AND C2 DOMAIN-CONTAINING PROTEIN 2A"/>
    <property type="match status" value="1"/>
</dbReference>
<feature type="region of interest" description="Disordered" evidence="1">
    <location>
        <begin position="1"/>
        <end position="127"/>
    </location>
</feature>
<feature type="compositionally biased region" description="Basic and acidic residues" evidence="1">
    <location>
        <begin position="107"/>
        <end position="123"/>
    </location>
</feature>
<evidence type="ECO:0000313" key="3">
    <source>
        <dbReference type="Proteomes" id="UP000270296"/>
    </source>
</evidence>